<dbReference type="Proteomes" id="UP000663828">
    <property type="component" value="Unassembled WGS sequence"/>
</dbReference>
<name>A0A815E630_ADIRI</name>
<dbReference type="GO" id="GO:0043025">
    <property type="term" value="C:neuronal cell body"/>
    <property type="evidence" value="ECO:0007669"/>
    <property type="project" value="TreeGrafter"/>
</dbReference>
<dbReference type="InterPro" id="IPR050958">
    <property type="entry name" value="Cell_Adh-Cytoskel_Orgn"/>
</dbReference>
<evidence type="ECO:0000256" key="2">
    <source>
        <dbReference type="ARBA" id="ARBA00023157"/>
    </source>
</evidence>
<feature type="domain" description="Ig-like" evidence="3">
    <location>
        <begin position="268"/>
        <end position="359"/>
    </location>
</feature>
<reference evidence="4" key="1">
    <citation type="submission" date="2021-02" db="EMBL/GenBank/DDBJ databases">
        <authorList>
            <person name="Nowell W R."/>
        </authorList>
    </citation>
    <scope>NUCLEOTIDE SEQUENCE</scope>
</reference>
<dbReference type="PANTHER" id="PTHR45080">
    <property type="entry name" value="CONTACTIN 5"/>
    <property type="match status" value="1"/>
</dbReference>
<dbReference type="InterPro" id="IPR003598">
    <property type="entry name" value="Ig_sub2"/>
</dbReference>
<protein>
    <recommendedName>
        <fullName evidence="3">Ig-like domain-containing protein</fullName>
    </recommendedName>
</protein>
<dbReference type="PROSITE" id="PS50835">
    <property type="entry name" value="IG_LIKE"/>
    <property type="match status" value="1"/>
</dbReference>
<dbReference type="SUPFAM" id="SSF48726">
    <property type="entry name" value="Immunoglobulin"/>
    <property type="match status" value="2"/>
</dbReference>
<dbReference type="GO" id="GO:0030424">
    <property type="term" value="C:axon"/>
    <property type="evidence" value="ECO:0007669"/>
    <property type="project" value="TreeGrafter"/>
</dbReference>
<evidence type="ECO:0000313" key="4">
    <source>
        <dbReference type="EMBL" id="CAF1307005.1"/>
    </source>
</evidence>
<dbReference type="PANTHER" id="PTHR45080:SF8">
    <property type="entry name" value="IG-LIKE DOMAIN-CONTAINING PROTEIN"/>
    <property type="match status" value="1"/>
</dbReference>
<dbReference type="SMART" id="SM00408">
    <property type="entry name" value="IGc2"/>
    <property type="match status" value="2"/>
</dbReference>
<dbReference type="InterPro" id="IPR003599">
    <property type="entry name" value="Ig_sub"/>
</dbReference>
<dbReference type="InterPro" id="IPR036179">
    <property type="entry name" value="Ig-like_dom_sf"/>
</dbReference>
<dbReference type="GO" id="GO:0005886">
    <property type="term" value="C:plasma membrane"/>
    <property type="evidence" value="ECO:0007669"/>
    <property type="project" value="TreeGrafter"/>
</dbReference>
<dbReference type="Gene3D" id="2.60.40.10">
    <property type="entry name" value="Immunoglobulins"/>
    <property type="match status" value="2"/>
</dbReference>
<dbReference type="CDD" id="cd00096">
    <property type="entry name" value="Ig"/>
    <property type="match status" value="1"/>
</dbReference>
<keyword evidence="1" id="KW-0732">Signal</keyword>
<dbReference type="GO" id="GO:0007156">
    <property type="term" value="P:homophilic cell adhesion via plasma membrane adhesion molecules"/>
    <property type="evidence" value="ECO:0007669"/>
    <property type="project" value="TreeGrafter"/>
</dbReference>
<dbReference type="EMBL" id="CAJNOR010002529">
    <property type="protein sequence ID" value="CAF1307005.1"/>
    <property type="molecule type" value="Genomic_DNA"/>
</dbReference>
<dbReference type="AlphaFoldDB" id="A0A815E630"/>
<evidence type="ECO:0000259" key="3">
    <source>
        <dbReference type="PROSITE" id="PS50835"/>
    </source>
</evidence>
<keyword evidence="2" id="KW-1015">Disulfide bond</keyword>
<dbReference type="SMART" id="SM00409">
    <property type="entry name" value="IG"/>
    <property type="match status" value="2"/>
</dbReference>
<evidence type="ECO:0000256" key="1">
    <source>
        <dbReference type="ARBA" id="ARBA00022729"/>
    </source>
</evidence>
<gene>
    <name evidence="4" type="ORF">XAT740_LOCUS29173</name>
</gene>
<dbReference type="GO" id="GO:0050808">
    <property type="term" value="P:synapse organization"/>
    <property type="evidence" value="ECO:0007669"/>
    <property type="project" value="TreeGrafter"/>
</dbReference>
<dbReference type="GO" id="GO:0008046">
    <property type="term" value="F:axon guidance receptor activity"/>
    <property type="evidence" value="ECO:0007669"/>
    <property type="project" value="TreeGrafter"/>
</dbReference>
<accession>A0A815E630</accession>
<dbReference type="InterPro" id="IPR007110">
    <property type="entry name" value="Ig-like_dom"/>
</dbReference>
<proteinExistence type="predicted"/>
<keyword evidence="5" id="KW-1185">Reference proteome</keyword>
<dbReference type="InterPro" id="IPR013783">
    <property type="entry name" value="Ig-like_fold"/>
</dbReference>
<comment type="caution">
    <text evidence="4">The sequence shown here is derived from an EMBL/GenBank/DDBJ whole genome shotgun (WGS) entry which is preliminary data.</text>
</comment>
<organism evidence="4 5">
    <name type="scientific">Adineta ricciae</name>
    <name type="common">Rotifer</name>
    <dbReference type="NCBI Taxonomy" id="249248"/>
    <lineage>
        <taxon>Eukaryota</taxon>
        <taxon>Metazoa</taxon>
        <taxon>Spiralia</taxon>
        <taxon>Gnathifera</taxon>
        <taxon>Rotifera</taxon>
        <taxon>Eurotatoria</taxon>
        <taxon>Bdelloidea</taxon>
        <taxon>Adinetida</taxon>
        <taxon>Adinetidae</taxon>
        <taxon>Adineta</taxon>
    </lineage>
</organism>
<evidence type="ECO:0000313" key="5">
    <source>
        <dbReference type="Proteomes" id="UP000663828"/>
    </source>
</evidence>
<sequence>MNTIKQSDLLIDSFTMMDEGIAICQVKDNWGKVLDEKHFFMTCDPTELIDYRFEGYDQALIDTNLNNVDRHCGPDENIEYRKEDIIDFYIDFVQHYEHVRLHLNHIQLQNIKHENEGYYECVVRLTNGLVGVRVFFLSGKIISLTELSNRINDLLVGGHPRQISNRERQIYTEVNDSITLLCPIFSTVPAWFTFLTPKDIHGDMSSLTGHDYLRIKQVSNAHDGTYICRATTTDSDHGFSLTSDIYLNVYGKLHELSRLTFIAEIGPPEYTASHKYEYVSIKIDGSVENTLYCTMKANPLPSYQWYNGDIQMVTDEEIISNTSDYVITPGKKNAPGSYQTVTCIAKNNRGTKRQVYSIEFVN</sequence>